<dbReference type="PANTHER" id="PTHR24348:SF22">
    <property type="entry name" value="NON-SPECIFIC SERINE_THREONINE PROTEIN KINASE"/>
    <property type="match status" value="1"/>
</dbReference>
<dbReference type="GO" id="GO:0003723">
    <property type="term" value="F:RNA binding"/>
    <property type="evidence" value="ECO:0007669"/>
    <property type="project" value="UniProtKB-UniRule"/>
</dbReference>
<dbReference type="SUPFAM" id="SSF56112">
    <property type="entry name" value="Protein kinase-like (PK-like)"/>
    <property type="match status" value="1"/>
</dbReference>
<feature type="domain" description="Protein kinase" evidence="12">
    <location>
        <begin position="1189"/>
        <end position="1467"/>
    </location>
</feature>
<evidence type="ECO:0000256" key="7">
    <source>
        <dbReference type="ARBA" id="ARBA00022840"/>
    </source>
</evidence>
<comment type="similarity">
    <text evidence="2">Belongs to the ELOF1 family.</text>
</comment>
<evidence type="ECO:0000256" key="9">
    <source>
        <dbReference type="PROSITE-ProRule" id="PRU00176"/>
    </source>
</evidence>
<dbReference type="PANTHER" id="PTHR24348">
    <property type="entry name" value="SERINE/THREONINE-PROTEIN KINASE UNC-51-RELATED"/>
    <property type="match status" value="1"/>
</dbReference>
<dbReference type="GO" id="GO:0005776">
    <property type="term" value="C:autophagosome"/>
    <property type="evidence" value="ECO:0007669"/>
    <property type="project" value="TreeGrafter"/>
</dbReference>
<sequence length="1768" mass="194098">MSGERKVYVGNLEEGTREEELEKVFKRYGGLESVWVARNPPGFAFVTFEDARDADDACRGEDGKDFNGRSIRVEIARRKSGKGKGKGKGFSSWYRGGKGGDYGGGYGGYDGGYGGGRDAGYGGGYGGRDRSRSRWLAIGIEMRIRFLSRKLIEIVMASEGRKVFIGNLDPGVRPGDLERIFERYGRIEQTWVARNPPGFAFITFCDSRDAKDAVDSEDGRDFQGKRMRVEISVSRNERGGRGRSMWERGPPRRSRSRSRDRRSRSRSDSRREKGRSRYDRYRSRSRSSSGSRSRSGSGSPTKSKSRPAEDKEFLCKPRGALRRFLPPFRCGRCGVGRKEQRRLDEEVRSGYQLKVGEIDPQLIVKKELSDDELVDYGIQLAQLASVAKSNGKKDFLMEALSRQQENIGCRGINDENMEQQEVLDLDSSIDAADSLRAHLAAVLVTLGEDPQVVREKLGPCEAQEDVAGEAMPAVDVVESVHSTAPVNGSAAAAVRECIAFDSPQKSSSAGKTESKSGRLRVEASKAPPRPPPVRVSVEGPKKRPVERERVKSVEIREAGQEAAVSSSEPTTHSLQRTMLSMSRNYVPLGGLSIDEEDDEDALKDGCYVRLDSTDAKGGSVLWSSPPSELATERSKAIAPSALMLSTMRPDMLDDQRMRLVNLSMMAASPSIAASSLGTLAVNGPLGSPCLSSCASLARSCSNSSLAAAMSPRVYDRANLAASSAAINNMHLQVRIHNGVSGEEQSRFDLPLAQAGGSPESVLFTLDRFCQHFSSCPIQRLQWLCHDGEKVTRERCDVRMLASALDHPAPLPALLLCTVPMTPACEMGVFVPRQGEGDPIRLKSLYPRRVAGTGPVELRLGTSYLPEGHVYSVVFTSQWDSGQMFTADCAVNADRMGVVLMVPSELLHAAWFQYGNDLYDVHLVIDRKYRSENRRALTVQSPSEIGSSSSGTEGSLSFEVFDMERDSNAAIDGTSPYRNTPTNWTPLKAMKAARPKPKLDTTFDCPFCNSEKSIEVKMDRQKKIGTLRCRMCHVDYQMRIQCNKEALGGPIGSDSRSGTPALFNKSANAVVGKFATGEVDVKSSINVKEMNGPPRDEGWMKTLSRSPSLAKVTIDREEGGGVCTAVEVLVMGRGRKGHAARPPALVRTETVKTDDDEFHAEGGGAHHSAVGSPSRSSSSAVAGKKQVGGYILDQRIGRGSYAQVWRGHMISHPDKLVAVKVINRGTVQETSQLRQEVSALRKLRHENIVRFIDLRKSQGHFYLVLEYCEGGDLAQFMQARGGKLEPSLTRRFFAQICAGLSSLHLQPSPLIHRDIKPQNVLLSFSYLSSAENSPASSISSGPSAISDEMYILKLADFGFARSLQPTDMAATVCGSPMYMAPEILRHERYDYRADLWSIACILYEMLHGYPPYPGAQSTIELLKRIESGPAITYGSVCSTSCLDLLKRVLVKDPERRMEAELFYKHPYVIHQNEDDTPTFGRKDSPSSSSAKSIGAVRPAPAKISQPTKESGSERNAVRTTPSVDRSERSQEQSQSKRMSIRTERKTRTDSPLLVPNVSLAENVQDIVSGAEVFQEDNSLGDASDDASEGEFVMITEITDPKQYLEKVGAEQPTSPQDQFVTLPDRRTYASQAMSFGSQAESGADSSRVPTPTGRQSCGRTTWSGISASSMSRSSTSPAVTKYATDICRVVTEVKRVAMRVAGIQVDELGFGTVFRKDRLGNRRRTGPRVSSRLVRTGRTGVPTRRDISTLRPQRLSSVELSNFRVRIQP</sequence>
<dbReference type="GO" id="GO:0016020">
    <property type="term" value="C:membrane"/>
    <property type="evidence" value="ECO:0007669"/>
    <property type="project" value="TreeGrafter"/>
</dbReference>
<feature type="compositionally biased region" description="Basic and acidic residues" evidence="11">
    <location>
        <begin position="539"/>
        <end position="549"/>
    </location>
</feature>
<feature type="domain" description="RRM" evidence="13">
    <location>
        <begin position="5"/>
        <end position="78"/>
    </location>
</feature>
<accession>A0A7J6PEA2</accession>
<dbReference type="PROSITE" id="PS00108">
    <property type="entry name" value="PROTEIN_KINASE_ST"/>
    <property type="match status" value="1"/>
</dbReference>
<evidence type="ECO:0000256" key="11">
    <source>
        <dbReference type="SAM" id="MobiDB-lite"/>
    </source>
</evidence>
<evidence type="ECO:0000259" key="13">
    <source>
        <dbReference type="PROSITE" id="PS50102"/>
    </source>
</evidence>
<evidence type="ECO:0000256" key="3">
    <source>
        <dbReference type="ARBA" id="ARBA00022679"/>
    </source>
</evidence>
<feature type="compositionally biased region" description="Polar residues" evidence="11">
    <location>
        <begin position="1632"/>
        <end position="1661"/>
    </location>
</feature>
<feature type="compositionally biased region" description="Basic residues" evidence="11">
    <location>
        <begin position="251"/>
        <end position="264"/>
    </location>
</feature>
<dbReference type="SUPFAM" id="SSF54928">
    <property type="entry name" value="RNA-binding domain, RBD"/>
    <property type="match status" value="2"/>
</dbReference>
<dbReference type="InterPro" id="IPR008271">
    <property type="entry name" value="Ser/Thr_kinase_AS"/>
</dbReference>
<feature type="domain" description="RRM" evidence="13">
    <location>
        <begin position="161"/>
        <end position="234"/>
    </location>
</feature>
<evidence type="ECO:0000256" key="2">
    <source>
        <dbReference type="ARBA" id="ARBA00009730"/>
    </source>
</evidence>
<dbReference type="EMBL" id="JABANP010000032">
    <property type="protein sequence ID" value="KAF4694439.1"/>
    <property type="molecule type" value="Genomic_DNA"/>
</dbReference>
<dbReference type="FunFam" id="3.30.70.330:FF:001074">
    <property type="entry name" value="Splicing factor, arginine/serine-rich 7"/>
    <property type="match status" value="1"/>
</dbReference>
<evidence type="ECO:0000313" key="15">
    <source>
        <dbReference type="Proteomes" id="UP000541610"/>
    </source>
</evidence>
<gene>
    <name evidence="14" type="primary">ULK2_1</name>
    <name evidence="14" type="ORF">FOZ60_008019</name>
</gene>
<dbReference type="InterPro" id="IPR012677">
    <property type="entry name" value="Nucleotide-bd_a/b_plait_sf"/>
</dbReference>
<keyword evidence="5 14" id="KW-0418">Kinase</keyword>
<keyword evidence="6" id="KW-0862">Zinc</keyword>
<dbReference type="Pfam" id="PF00076">
    <property type="entry name" value="RRM_1"/>
    <property type="match status" value="2"/>
</dbReference>
<dbReference type="GO" id="GO:0005634">
    <property type="term" value="C:nucleus"/>
    <property type="evidence" value="ECO:0007669"/>
    <property type="project" value="UniProtKB-SubCell"/>
</dbReference>
<dbReference type="InterPro" id="IPR011009">
    <property type="entry name" value="Kinase-like_dom_sf"/>
</dbReference>
<name>A0A7J6PEA2_PEROL</name>
<evidence type="ECO:0000259" key="12">
    <source>
        <dbReference type="PROSITE" id="PS50011"/>
    </source>
</evidence>
<dbReference type="Gene3D" id="1.10.510.10">
    <property type="entry name" value="Transferase(Phosphotransferase) domain 1"/>
    <property type="match status" value="1"/>
</dbReference>
<feature type="compositionally biased region" description="Low complexity" evidence="11">
    <location>
        <begin position="1167"/>
        <end position="1179"/>
    </location>
</feature>
<dbReference type="Pfam" id="PF05129">
    <property type="entry name" value="Zn_ribbon_Elf1"/>
    <property type="match status" value="1"/>
</dbReference>
<dbReference type="CDD" id="cd12373">
    <property type="entry name" value="RRM_SRSF3_like"/>
    <property type="match status" value="2"/>
</dbReference>
<protein>
    <submittedName>
        <fullName evidence="14">Serine/threonine-protein kinase ulk2</fullName>
    </submittedName>
</protein>
<evidence type="ECO:0000313" key="14">
    <source>
        <dbReference type="EMBL" id="KAF4694439.1"/>
    </source>
</evidence>
<keyword evidence="3" id="KW-0808">Transferase</keyword>
<dbReference type="Pfam" id="PF00069">
    <property type="entry name" value="Pkinase"/>
    <property type="match status" value="1"/>
</dbReference>
<dbReference type="InterPro" id="IPR035979">
    <property type="entry name" value="RBD_domain_sf"/>
</dbReference>
<keyword evidence="9" id="KW-0694">RNA-binding</keyword>
<dbReference type="Gene3D" id="2.20.25.190">
    <property type="match status" value="1"/>
</dbReference>
<feature type="region of interest" description="Disordered" evidence="11">
    <location>
        <begin position="1472"/>
        <end position="1552"/>
    </location>
</feature>
<dbReference type="InterPro" id="IPR000719">
    <property type="entry name" value="Prot_kinase_dom"/>
</dbReference>
<evidence type="ECO:0000256" key="6">
    <source>
        <dbReference type="ARBA" id="ARBA00022833"/>
    </source>
</evidence>
<feature type="compositionally biased region" description="Basic and acidic residues" evidence="11">
    <location>
        <begin position="213"/>
        <end position="250"/>
    </location>
</feature>
<dbReference type="InterPro" id="IPR038567">
    <property type="entry name" value="T_Elf1_sf"/>
</dbReference>
<organism evidence="14 15">
    <name type="scientific">Perkinsus olseni</name>
    <name type="common">Perkinsus atlanticus</name>
    <dbReference type="NCBI Taxonomy" id="32597"/>
    <lineage>
        <taxon>Eukaryota</taxon>
        <taxon>Sar</taxon>
        <taxon>Alveolata</taxon>
        <taxon>Perkinsozoa</taxon>
        <taxon>Perkinsea</taxon>
        <taxon>Perkinsida</taxon>
        <taxon>Perkinsidae</taxon>
        <taxon>Perkinsus</taxon>
    </lineage>
</organism>
<dbReference type="Gene3D" id="3.30.70.330">
    <property type="match status" value="2"/>
</dbReference>
<evidence type="ECO:0000256" key="10">
    <source>
        <dbReference type="PROSITE-ProRule" id="PRU10141"/>
    </source>
</evidence>
<feature type="binding site" evidence="10">
    <location>
        <position position="1219"/>
    </location>
    <ligand>
        <name>ATP</name>
        <dbReference type="ChEBI" id="CHEBI:30616"/>
    </ligand>
</feature>
<dbReference type="GO" id="GO:0000045">
    <property type="term" value="P:autophagosome assembly"/>
    <property type="evidence" value="ECO:0007669"/>
    <property type="project" value="TreeGrafter"/>
</dbReference>
<feature type="region of interest" description="Disordered" evidence="11">
    <location>
        <begin position="1155"/>
        <end position="1179"/>
    </location>
</feature>
<feature type="compositionally biased region" description="Low complexity" evidence="11">
    <location>
        <begin position="1662"/>
        <end position="1675"/>
    </location>
</feature>
<comment type="subcellular location">
    <subcellularLocation>
        <location evidence="1">Nucleus</location>
    </subcellularLocation>
</comment>
<evidence type="ECO:0000256" key="1">
    <source>
        <dbReference type="ARBA" id="ARBA00004123"/>
    </source>
</evidence>
<dbReference type="OrthoDB" id="40902at2759"/>
<dbReference type="SMART" id="SM00361">
    <property type="entry name" value="RRM_1"/>
    <property type="match status" value="2"/>
</dbReference>
<feature type="region of interest" description="Disordered" evidence="11">
    <location>
        <begin position="1632"/>
        <end position="1677"/>
    </location>
</feature>
<dbReference type="SUPFAM" id="SSF57783">
    <property type="entry name" value="Zinc beta-ribbon"/>
    <property type="match status" value="1"/>
</dbReference>
<dbReference type="GO" id="GO:0000407">
    <property type="term" value="C:phagophore assembly site"/>
    <property type="evidence" value="ECO:0007669"/>
    <property type="project" value="TreeGrafter"/>
</dbReference>
<dbReference type="InterPro" id="IPR003954">
    <property type="entry name" value="RRM_euk-type"/>
</dbReference>
<dbReference type="PROSITE" id="PS50102">
    <property type="entry name" value="RRM"/>
    <property type="match status" value="2"/>
</dbReference>
<feature type="region of interest" description="Disordered" evidence="11">
    <location>
        <begin position="213"/>
        <end position="312"/>
    </location>
</feature>
<dbReference type="GO" id="GO:0005829">
    <property type="term" value="C:cytosol"/>
    <property type="evidence" value="ECO:0007669"/>
    <property type="project" value="TreeGrafter"/>
</dbReference>
<keyword evidence="4 10" id="KW-0547">Nucleotide-binding</keyword>
<dbReference type="PROSITE" id="PS50011">
    <property type="entry name" value="PROTEIN_KINASE_DOM"/>
    <property type="match status" value="1"/>
</dbReference>
<proteinExistence type="inferred from homology"/>
<dbReference type="InterPro" id="IPR000504">
    <property type="entry name" value="RRM_dom"/>
</dbReference>
<dbReference type="PROSITE" id="PS00107">
    <property type="entry name" value="PROTEIN_KINASE_ATP"/>
    <property type="match status" value="1"/>
</dbReference>
<reference evidence="14 15" key="1">
    <citation type="submission" date="2020-04" db="EMBL/GenBank/DDBJ databases">
        <title>Perkinsus olseni comparative genomics.</title>
        <authorList>
            <person name="Bogema D.R."/>
        </authorList>
    </citation>
    <scope>NUCLEOTIDE SEQUENCE [LARGE SCALE GENOMIC DNA]</scope>
    <source>
        <strain evidence="14">00978-12</strain>
    </source>
</reference>
<dbReference type="InterPro" id="IPR007808">
    <property type="entry name" value="Elf1"/>
</dbReference>
<feature type="region of interest" description="Disordered" evidence="11">
    <location>
        <begin position="502"/>
        <end position="549"/>
    </location>
</feature>
<dbReference type="GO" id="GO:0010506">
    <property type="term" value="P:regulation of autophagy"/>
    <property type="evidence" value="ECO:0007669"/>
    <property type="project" value="InterPro"/>
</dbReference>
<keyword evidence="8" id="KW-0539">Nucleus</keyword>
<dbReference type="GO" id="GO:0005524">
    <property type="term" value="F:ATP binding"/>
    <property type="evidence" value="ECO:0007669"/>
    <property type="project" value="UniProtKB-UniRule"/>
</dbReference>
<evidence type="ECO:0000256" key="4">
    <source>
        <dbReference type="ARBA" id="ARBA00022741"/>
    </source>
</evidence>
<comment type="caution">
    <text evidence="14">The sequence shown here is derived from an EMBL/GenBank/DDBJ whole genome shotgun (WGS) entry which is preliminary data.</text>
</comment>
<dbReference type="SMART" id="SM00220">
    <property type="entry name" value="S_TKc"/>
    <property type="match status" value="1"/>
</dbReference>
<dbReference type="Proteomes" id="UP000541610">
    <property type="component" value="Unassembled WGS sequence"/>
</dbReference>
<feature type="compositionally biased region" description="Basic and acidic residues" evidence="11">
    <location>
        <begin position="265"/>
        <end position="282"/>
    </location>
</feature>
<dbReference type="InterPro" id="IPR045269">
    <property type="entry name" value="Atg1-like"/>
</dbReference>
<dbReference type="SMART" id="SM00360">
    <property type="entry name" value="RRM"/>
    <property type="match status" value="2"/>
</dbReference>
<dbReference type="InterPro" id="IPR017441">
    <property type="entry name" value="Protein_kinase_ATP_BS"/>
</dbReference>
<feature type="compositionally biased region" description="Low complexity" evidence="11">
    <location>
        <begin position="286"/>
        <end position="299"/>
    </location>
</feature>
<evidence type="ECO:0000256" key="5">
    <source>
        <dbReference type="ARBA" id="ARBA00022777"/>
    </source>
</evidence>
<keyword evidence="7 10" id="KW-0067">ATP-binding</keyword>
<feature type="compositionally biased region" description="Basic and acidic residues" evidence="11">
    <location>
        <begin position="512"/>
        <end position="523"/>
    </location>
</feature>
<evidence type="ECO:0000256" key="8">
    <source>
        <dbReference type="ARBA" id="ARBA00023242"/>
    </source>
</evidence>
<dbReference type="GO" id="GO:0004674">
    <property type="term" value="F:protein serine/threonine kinase activity"/>
    <property type="evidence" value="ECO:0007669"/>
    <property type="project" value="InterPro"/>
</dbReference>